<accession>E0UEV1</accession>
<name>E0UEV1_GLOV7</name>
<dbReference type="InterPro" id="IPR016186">
    <property type="entry name" value="C-type_lectin-like/link_sf"/>
</dbReference>
<protein>
    <submittedName>
        <fullName evidence="2">C-type lectin domain protein</fullName>
    </submittedName>
</protein>
<organism evidence="2 3">
    <name type="scientific">Gloeothece verrucosa (strain PCC 7822)</name>
    <name type="common">Cyanothece sp. (strain PCC 7822)</name>
    <dbReference type="NCBI Taxonomy" id="497965"/>
    <lineage>
        <taxon>Bacteria</taxon>
        <taxon>Bacillati</taxon>
        <taxon>Cyanobacteriota</taxon>
        <taxon>Cyanophyceae</taxon>
        <taxon>Oscillatoriophycideae</taxon>
        <taxon>Chroococcales</taxon>
        <taxon>Aphanothecaceae</taxon>
        <taxon>Gloeothece</taxon>
        <taxon>Gloeothece verrucosa</taxon>
    </lineage>
</organism>
<evidence type="ECO:0000313" key="2">
    <source>
        <dbReference type="EMBL" id="ADN13081.1"/>
    </source>
</evidence>
<feature type="domain" description="C-type lectin" evidence="1">
    <location>
        <begin position="247"/>
        <end position="361"/>
    </location>
</feature>
<sequence>MIKYFLKLLNFNSVILLTKKKRQIMILRESLNNNKNIKTMADLLGTGSRDIIQGTASNDAIQSLEGDDIVYGLGGDDLINGGDENDNIYGEAVFYQDKYYLLSNFSFWQEAQNQAENLGGNLVTINDAAENQFLSDTFGNEEPLWIGLTDQNEEGNFTWISGEAVTYTNWFPGEPNNFGGNENYVGINYGNTGAWNDTFNEIISRGIIEISSSVINAGDDTLNGLGGNDLINGGAGNDELYGEAAFYQGKYYLLSNFSFWQEAQNQAENLGGNLVTINDAAENQFLSDTFGNEEPLWIGFTDQNEEGNFTWISGEAVTYTNWFSEQPDNFGGNEDYAAINYINPGQWNDAPTEFAYRGIIEISSSVILAGDDTLKGEDGNDRLFAGFGNDILDGGTDFDIAYYSTIPEAITLLPTGIVNKQGAGTDQLINVEKIIGSVGQNNLIDASSATGSTSINADLANQNLVVDGLSFSSSFKVENFVNVIGTAQDDIISGDQADNQLSGNEGDDTFVGSSGNDTLDGGAGIDTLDYSSFTEAITLLRAGSINKGSAGGIDSISNIETIIGAVEQANTIDASNGISPTTFLDVNLATNSLIVNGLPTLGALSFTVQNFVNVTGTTQTDSIIGNEAANLIDGNEGDDTFVGSSGNDTLEGGAGIDTLDYSSFTEAITLLRAGSINKGSAGGIDSISNIETIIGAVGQANTIDASNGISPTTFLDVNLAANSLIVNGLPTLGSLSFTVQNFVNITGTTQADSLTGNNLVNQIIGNSGEDLLFGGEGDDFLQGGLDNDIFVLRSGNGNDTIQDFQVGFDKFGLAGLAFEDLTLTDTSSGTLIENGSEALGTVLNVNSSSITSEDFITVVV</sequence>
<proteinExistence type="predicted"/>
<dbReference type="PANTHER" id="PTHR22803">
    <property type="entry name" value="MANNOSE, PHOSPHOLIPASE, LECTIN RECEPTOR RELATED"/>
    <property type="match status" value="1"/>
</dbReference>
<dbReference type="GO" id="GO:0005509">
    <property type="term" value="F:calcium ion binding"/>
    <property type="evidence" value="ECO:0007669"/>
    <property type="project" value="InterPro"/>
</dbReference>
<dbReference type="InterPro" id="IPR018511">
    <property type="entry name" value="Hemolysin-typ_Ca-bd_CS"/>
</dbReference>
<dbReference type="STRING" id="497965.Cyan7822_1073"/>
<dbReference type="InterPro" id="IPR016187">
    <property type="entry name" value="CTDL_fold"/>
</dbReference>
<dbReference type="EMBL" id="CP002198">
    <property type="protein sequence ID" value="ADN13081.1"/>
    <property type="molecule type" value="Genomic_DNA"/>
</dbReference>
<dbReference type="InterPro" id="IPR011049">
    <property type="entry name" value="Serralysin-like_metalloprot_C"/>
</dbReference>
<dbReference type="Proteomes" id="UP000008206">
    <property type="component" value="Chromosome"/>
</dbReference>
<keyword evidence="3" id="KW-1185">Reference proteome</keyword>
<keyword evidence="2" id="KW-0430">Lectin</keyword>
<dbReference type="InterPro" id="IPR050111">
    <property type="entry name" value="C-type_lectin/snaclec_domain"/>
</dbReference>
<dbReference type="SUPFAM" id="SSF56436">
    <property type="entry name" value="C-type lectin-like"/>
    <property type="match status" value="2"/>
</dbReference>
<dbReference type="PRINTS" id="PR00313">
    <property type="entry name" value="CABNDNGRPT"/>
</dbReference>
<evidence type="ECO:0000313" key="3">
    <source>
        <dbReference type="Proteomes" id="UP000008206"/>
    </source>
</evidence>
<dbReference type="SMART" id="SM00034">
    <property type="entry name" value="CLECT"/>
    <property type="match status" value="2"/>
</dbReference>
<dbReference type="GO" id="GO:0030246">
    <property type="term" value="F:carbohydrate binding"/>
    <property type="evidence" value="ECO:0007669"/>
    <property type="project" value="UniProtKB-KW"/>
</dbReference>
<dbReference type="SUPFAM" id="SSF51120">
    <property type="entry name" value="beta-Roll"/>
    <property type="match status" value="5"/>
</dbReference>
<dbReference type="InterPro" id="IPR001343">
    <property type="entry name" value="Hemolysn_Ca-bd"/>
</dbReference>
<dbReference type="Pfam" id="PF00059">
    <property type="entry name" value="Lectin_C"/>
    <property type="match status" value="2"/>
</dbReference>
<dbReference type="InterPro" id="IPR034007">
    <property type="entry name" value="CTLD_bac"/>
</dbReference>
<dbReference type="PROSITE" id="PS50041">
    <property type="entry name" value="C_TYPE_LECTIN_2"/>
    <property type="match status" value="2"/>
</dbReference>
<dbReference type="HOGENOM" id="CLU_332547_0_0_3"/>
<reference evidence="3" key="1">
    <citation type="journal article" date="2011" name="MBio">
        <title>Novel metabolic attributes of the genus Cyanothece, comprising a group of unicellular nitrogen-fixing Cyanobacteria.</title>
        <authorList>
            <person name="Bandyopadhyay A."/>
            <person name="Elvitigala T."/>
            <person name="Welsh E."/>
            <person name="Stockel J."/>
            <person name="Liberton M."/>
            <person name="Min H."/>
            <person name="Sherman L.A."/>
            <person name="Pakrasi H.B."/>
        </authorList>
    </citation>
    <scope>NUCLEOTIDE SEQUENCE [LARGE SCALE GENOMIC DNA]</scope>
    <source>
        <strain evidence="3">PCC 7822</strain>
    </source>
</reference>
<dbReference type="eggNOG" id="COG2931">
    <property type="taxonomic scope" value="Bacteria"/>
</dbReference>
<dbReference type="KEGG" id="cyj:Cyan7822_1073"/>
<gene>
    <name evidence="2" type="ordered locus">Cyan7822_1073</name>
</gene>
<dbReference type="Pfam" id="PF00353">
    <property type="entry name" value="HemolysinCabind"/>
    <property type="match status" value="6"/>
</dbReference>
<evidence type="ECO:0000259" key="1">
    <source>
        <dbReference type="PROSITE" id="PS50041"/>
    </source>
</evidence>
<dbReference type="InterPro" id="IPR001304">
    <property type="entry name" value="C-type_lectin-like"/>
</dbReference>
<dbReference type="Gene3D" id="3.10.100.10">
    <property type="entry name" value="Mannose-Binding Protein A, subunit A"/>
    <property type="match status" value="2"/>
</dbReference>
<dbReference type="Gene3D" id="2.150.10.10">
    <property type="entry name" value="Serralysin-like metalloprotease, C-terminal"/>
    <property type="match status" value="3"/>
</dbReference>
<feature type="domain" description="C-type lectin" evidence="1">
    <location>
        <begin position="94"/>
        <end position="197"/>
    </location>
</feature>
<dbReference type="PROSITE" id="PS00330">
    <property type="entry name" value="HEMOLYSIN_CALCIUM"/>
    <property type="match status" value="3"/>
</dbReference>
<dbReference type="CDD" id="cd03603">
    <property type="entry name" value="CLECT_VCBS"/>
    <property type="match status" value="2"/>
</dbReference>
<dbReference type="AlphaFoldDB" id="E0UEV1"/>